<feature type="compositionally biased region" description="Basic and acidic residues" evidence="1">
    <location>
        <begin position="39"/>
        <end position="49"/>
    </location>
</feature>
<dbReference type="EMBL" id="CP063356">
    <property type="protein sequence ID" value="QOY34587.1"/>
    <property type="molecule type" value="Genomic_DNA"/>
</dbReference>
<gene>
    <name evidence="3" type="ORF">AWH56_017910</name>
    <name evidence="2" type="ORF">AWH56_06370</name>
</gene>
<feature type="compositionally biased region" description="Polar residues" evidence="1">
    <location>
        <begin position="10"/>
        <end position="22"/>
    </location>
</feature>
<organism evidence="2 4">
    <name type="scientific">Anaerobacillus isosaccharinicus</name>
    <dbReference type="NCBI Taxonomy" id="1532552"/>
    <lineage>
        <taxon>Bacteria</taxon>
        <taxon>Bacillati</taxon>
        <taxon>Bacillota</taxon>
        <taxon>Bacilli</taxon>
        <taxon>Bacillales</taxon>
        <taxon>Bacillaceae</taxon>
        <taxon>Anaerobacillus</taxon>
    </lineage>
</organism>
<reference evidence="3 4" key="2">
    <citation type="journal article" date="2017" name="Genome Announc.">
        <title>Draft Genome Sequences of Four Alkaliphilic Bacteria Belonging to the Anaerobacillus Genus.</title>
        <authorList>
            <person name="Bassil N.M."/>
            <person name="Lloyd J.R."/>
        </authorList>
    </citation>
    <scope>NUCLEOTIDE SEQUENCE [LARGE SCALE GENOMIC DNA]</scope>
    <source>
        <strain evidence="3 4">NB2006</strain>
    </source>
</reference>
<name>A0A1S2M958_9BACI</name>
<dbReference type="RefSeq" id="WP_071316325.1">
    <property type="nucleotide sequence ID" value="NZ_CP063356.2"/>
</dbReference>
<protein>
    <submittedName>
        <fullName evidence="2">Uncharacterized protein</fullName>
    </submittedName>
</protein>
<dbReference type="Proteomes" id="UP000180175">
    <property type="component" value="Chromosome"/>
</dbReference>
<reference evidence="2 4" key="1">
    <citation type="submission" date="2016-10" db="EMBL/GenBank/DDBJ databases">
        <title>Draft genome sequences of four alkaliphilic bacteria belonging to the Anaerobacillus genus.</title>
        <authorList>
            <person name="Bassil N.M."/>
            <person name="Lloyd J.R."/>
        </authorList>
    </citation>
    <scope>NUCLEOTIDE SEQUENCE [LARGE SCALE GENOMIC DNA]</scope>
    <source>
        <strain evidence="2 4">NB2006</strain>
    </source>
</reference>
<evidence type="ECO:0000256" key="1">
    <source>
        <dbReference type="SAM" id="MobiDB-lite"/>
    </source>
</evidence>
<feature type="compositionally biased region" description="Basic residues" evidence="1">
    <location>
        <begin position="25"/>
        <end position="38"/>
    </location>
</feature>
<accession>A0A1S2M958</accession>
<dbReference type="AlphaFoldDB" id="A0A1S2M958"/>
<proteinExistence type="predicted"/>
<sequence>MSDTLKKKNQNLMEQSHFSTEGSHLKKRAKSIRRINRHLQREQSRKEAKANQPKFLVTVNDHEFRVTQVTTKEEALKKLEKWSAYRTYLRSLEEKGEEITIKVDEIE</sequence>
<reference evidence="3" key="4">
    <citation type="submission" date="2020-10" db="EMBL/GenBank/DDBJ databases">
        <authorList>
            <person name="Bassil N.M."/>
            <person name="Lloyd J.R."/>
        </authorList>
    </citation>
    <scope>NUCLEOTIDE SEQUENCE</scope>
    <source>
        <strain evidence="3">NB2006</strain>
    </source>
</reference>
<keyword evidence="4" id="KW-1185">Reference proteome</keyword>
<dbReference type="OrthoDB" id="2872095at2"/>
<evidence type="ECO:0000313" key="2">
    <source>
        <dbReference type="EMBL" id="OIJ21144.1"/>
    </source>
</evidence>
<dbReference type="KEGG" id="aia:AWH56_017910"/>
<evidence type="ECO:0000313" key="4">
    <source>
        <dbReference type="Proteomes" id="UP000180175"/>
    </source>
</evidence>
<feature type="region of interest" description="Disordered" evidence="1">
    <location>
        <begin position="1"/>
        <end position="53"/>
    </location>
</feature>
<reference evidence="3 4" key="3">
    <citation type="journal article" date="2019" name="Int. J. Syst. Evol. Microbiol.">
        <title>Anaerobacillus isosaccharinicus sp. nov., an alkaliphilic bacterium which degrades isosaccharinic acid.</title>
        <authorList>
            <person name="Bassil N.M."/>
            <person name="Lloyd J.R."/>
        </authorList>
    </citation>
    <scope>NUCLEOTIDE SEQUENCE [LARGE SCALE GENOMIC DNA]</scope>
    <source>
        <strain evidence="3 4">NB2006</strain>
    </source>
</reference>
<dbReference type="EMBL" id="LQXD01000057">
    <property type="protein sequence ID" value="OIJ21144.1"/>
    <property type="molecule type" value="Genomic_DNA"/>
</dbReference>
<evidence type="ECO:0000313" key="3">
    <source>
        <dbReference type="EMBL" id="QOY34587.1"/>
    </source>
</evidence>